<evidence type="ECO:0000256" key="1">
    <source>
        <dbReference type="ARBA" id="ARBA00004442"/>
    </source>
</evidence>
<sequence>MQNSHFAFNDLIGNSNNSNGGNYGPEGAFMPLDYGNYGDIEINHRLNNDSNNNGKDNTLSHTDNQTIEQNNNGNSLSDDPYITTQKNFNTDSNHMSNQNDFSNLTVGNRHNNGTDTLALDSLSAIYFDFDKYNIRENMKPYIQANAEYIRQNNIQAIVLQGNTDEFGSDEYNMALGQKRAISVREALILQGLPRNMFSTISYGTHNPVCYEKTQECYAQNRRTEIVEKK</sequence>
<dbReference type="InterPro" id="IPR006664">
    <property type="entry name" value="OMP_bac"/>
</dbReference>
<keyword evidence="2 4" id="KW-0472">Membrane</keyword>
<feature type="compositionally biased region" description="Low complexity" evidence="5">
    <location>
        <begin position="48"/>
        <end position="57"/>
    </location>
</feature>
<protein>
    <recommendedName>
        <fullName evidence="6">OmpA-like domain-containing protein</fullName>
    </recommendedName>
</protein>
<keyword evidence="3" id="KW-0998">Cell outer membrane</keyword>
<proteinExistence type="predicted"/>
<dbReference type="AlphaFoldDB" id="A0A3D8INJ1"/>
<dbReference type="EMBL" id="NXLQ01000003">
    <property type="protein sequence ID" value="RDU66819.1"/>
    <property type="molecule type" value="Genomic_DNA"/>
</dbReference>
<dbReference type="PROSITE" id="PS51123">
    <property type="entry name" value="OMPA_2"/>
    <property type="match status" value="1"/>
</dbReference>
<evidence type="ECO:0000256" key="4">
    <source>
        <dbReference type="PROSITE-ProRule" id="PRU00473"/>
    </source>
</evidence>
<keyword evidence="8" id="KW-1185">Reference proteome</keyword>
<dbReference type="InterPro" id="IPR050330">
    <property type="entry name" value="Bact_OuterMem_StrucFunc"/>
</dbReference>
<feature type="domain" description="OmpA-like" evidence="6">
    <location>
        <begin position="114"/>
        <end position="229"/>
    </location>
</feature>
<evidence type="ECO:0000313" key="7">
    <source>
        <dbReference type="EMBL" id="RDU66819.1"/>
    </source>
</evidence>
<organism evidence="7 8">
    <name type="scientific">Helicobacter didelphidarum</name>
    <dbReference type="NCBI Taxonomy" id="2040648"/>
    <lineage>
        <taxon>Bacteria</taxon>
        <taxon>Pseudomonadati</taxon>
        <taxon>Campylobacterota</taxon>
        <taxon>Epsilonproteobacteria</taxon>
        <taxon>Campylobacterales</taxon>
        <taxon>Helicobacteraceae</taxon>
        <taxon>Helicobacter</taxon>
    </lineage>
</organism>
<accession>A0A3D8INJ1</accession>
<comment type="subcellular location">
    <subcellularLocation>
        <location evidence="1">Cell outer membrane</location>
    </subcellularLocation>
</comment>
<dbReference type="PRINTS" id="PR01021">
    <property type="entry name" value="OMPADOMAIN"/>
</dbReference>
<evidence type="ECO:0000313" key="8">
    <source>
        <dbReference type="Proteomes" id="UP000256379"/>
    </source>
</evidence>
<dbReference type="SUPFAM" id="SSF103088">
    <property type="entry name" value="OmpA-like"/>
    <property type="match status" value="1"/>
</dbReference>
<dbReference type="Gene3D" id="3.30.1330.60">
    <property type="entry name" value="OmpA-like domain"/>
    <property type="match status" value="1"/>
</dbReference>
<reference evidence="7 8" key="1">
    <citation type="submission" date="2018-04" db="EMBL/GenBank/DDBJ databases">
        <title>Novel Campyloabacter and Helicobacter Species and Strains.</title>
        <authorList>
            <person name="Mannion A.J."/>
            <person name="Shen Z."/>
            <person name="Fox J.G."/>
        </authorList>
    </citation>
    <scope>NUCLEOTIDE SEQUENCE [LARGE SCALE GENOMIC DNA]</scope>
    <source>
        <strain evidence="7 8">MIT 17-337</strain>
    </source>
</reference>
<dbReference type="CDD" id="cd07185">
    <property type="entry name" value="OmpA_C-like"/>
    <property type="match status" value="1"/>
</dbReference>
<dbReference type="OrthoDB" id="9809164at2"/>
<feature type="region of interest" description="Disordered" evidence="5">
    <location>
        <begin position="45"/>
        <end position="84"/>
    </location>
</feature>
<dbReference type="PANTHER" id="PTHR30329">
    <property type="entry name" value="STATOR ELEMENT OF FLAGELLAR MOTOR COMPLEX"/>
    <property type="match status" value="1"/>
</dbReference>
<evidence type="ECO:0000256" key="3">
    <source>
        <dbReference type="ARBA" id="ARBA00023237"/>
    </source>
</evidence>
<dbReference type="Proteomes" id="UP000256379">
    <property type="component" value="Unassembled WGS sequence"/>
</dbReference>
<dbReference type="PANTHER" id="PTHR30329:SF21">
    <property type="entry name" value="LIPOPROTEIN YIAD-RELATED"/>
    <property type="match status" value="1"/>
</dbReference>
<gene>
    <name evidence="7" type="ORF">CQA53_02695</name>
</gene>
<comment type="caution">
    <text evidence="7">The sequence shown here is derived from an EMBL/GenBank/DDBJ whole genome shotgun (WGS) entry which is preliminary data.</text>
</comment>
<evidence type="ECO:0000256" key="2">
    <source>
        <dbReference type="ARBA" id="ARBA00023136"/>
    </source>
</evidence>
<dbReference type="InterPro" id="IPR036737">
    <property type="entry name" value="OmpA-like_sf"/>
</dbReference>
<evidence type="ECO:0000259" key="6">
    <source>
        <dbReference type="PROSITE" id="PS51123"/>
    </source>
</evidence>
<evidence type="ECO:0000256" key="5">
    <source>
        <dbReference type="SAM" id="MobiDB-lite"/>
    </source>
</evidence>
<feature type="compositionally biased region" description="Polar residues" evidence="5">
    <location>
        <begin position="59"/>
        <end position="84"/>
    </location>
</feature>
<name>A0A3D8INJ1_9HELI</name>
<dbReference type="InterPro" id="IPR006665">
    <property type="entry name" value="OmpA-like"/>
</dbReference>
<dbReference type="Pfam" id="PF00691">
    <property type="entry name" value="OmpA"/>
    <property type="match status" value="1"/>
</dbReference>
<dbReference type="GO" id="GO:0009279">
    <property type="term" value="C:cell outer membrane"/>
    <property type="evidence" value="ECO:0007669"/>
    <property type="project" value="UniProtKB-SubCell"/>
</dbReference>